<evidence type="ECO:0000313" key="7">
    <source>
        <dbReference type="EMBL" id="MBR0684201.1"/>
    </source>
</evidence>
<dbReference type="Gene3D" id="3.90.550.10">
    <property type="entry name" value="Spore Coat Polysaccharide Biosynthesis Protein SpsA, Chain A"/>
    <property type="match status" value="1"/>
</dbReference>
<keyword evidence="2" id="KW-1003">Cell membrane</keyword>
<dbReference type="GO" id="GO:0016757">
    <property type="term" value="F:glycosyltransferase activity"/>
    <property type="evidence" value="ECO:0007669"/>
    <property type="project" value="UniProtKB-KW"/>
</dbReference>
<dbReference type="InterPro" id="IPR001173">
    <property type="entry name" value="Glyco_trans_2-like"/>
</dbReference>
<keyword evidence="4" id="KW-0808">Transferase</keyword>
<accession>A0A9X9XKG5</accession>
<dbReference type="GO" id="GO:0005886">
    <property type="term" value="C:plasma membrane"/>
    <property type="evidence" value="ECO:0007669"/>
    <property type="project" value="UniProtKB-SubCell"/>
</dbReference>
<reference evidence="7" key="1">
    <citation type="submission" date="2020-01" db="EMBL/GenBank/DDBJ databases">
        <authorList>
            <person name="Rat A."/>
        </authorList>
    </citation>
    <scope>NUCLEOTIDE SEQUENCE</scope>
    <source>
        <strain evidence="7">LMG 31228</strain>
    </source>
</reference>
<dbReference type="NCBIfam" id="TIGR04283">
    <property type="entry name" value="glyco_like_mftF"/>
    <property type="match status" value="1"/>
</dbReference>
<evidence type="ECO:0000313" key="8">
    <source>
        <dbReference type="Proteomes" id="UP001138709"/>
    </source>
</evidence>
<dbReference type="CDD" id="cd02522">
    <property type="entry name" value="GT_2_like_a"/>
    <property type="match status" value="1"/>
</dbReference>
<keyword evidence="8" id="KW-1185">Reference proteome</keyword>
<protein>
    <submittedName>
        <fullName evidence="7">Glycosyltransferase</fullName>
    </submittedName>
</protein>
<evidence type="ECO:0000256" key="5">
    <source>
        <dbReference type="ARBA" id="ARBA00023136"/>
    </source>
</evidence>
<comment type="caution">
    <text evidence="7">The sequence shown here is derived from an EMBL/GenBank/DDBJ whole genome shotgun (WGS) entry which is preliminary data.</text>
</comment>
<evidence type="ECO:0000256" key="4">
    <source>
        <dbReference type="ARBA" id="ARBA00022679"/>
    </source>
</evidence>
<feature type="domain" description="Glycosyltransferase 2-like" evidence="6">
    <location>
        <begin position="8"/>
        <end position="92"/>
    </location>
</feature>
<evidence type="ECO:0000256" key="2">
    <source>
        <dbReference type="ARBA" id="ARBA00022475"/>
    </source>
</evidence>
<dbReference type="AlphaFoldDB" id="A0A9X9XKG5"/>
<proteinExistence type="predicted"/>
<evidence type="ECO:0000256" key="1">
    <source>
        <dbReference type="ARBA" id="ARBA00004236"/>
    </source>
</evidence>
<dbReference type="RefSeq" id="WP_211850027.1">
    <property type="nucleotide sequence ID" value="NZ_JAAEDL010000062.1"/>
</dbReference>
<keyword evidence="3" id="KW-0328">Glycosyltransferase</keyword>
<keyword evidence="5" id="KW-0472">Membrane</keyword>
<evidence type="ECO:0000256" key="3">
    <source>
        <dbReference type="ARBA" id="ARBA00022676"/>
    </source>
</evidence>
<comment type="subcellular location">
    <subcellularLocation>
        <location evidence="1">Cell membrane</location>
    </subcellularLocation>
</comment>
<dbReference type="InterPro" id="IPR029044">
    <property type="entry name" value="Nucleotide-diphossugar_trans"/>
</dbReference>
<evidence type="ECO:0000259" key="6">
    <source>
        <dbReference type="Pfam" id="PF00535"/>
    </source>
</evidence>
<gene>
    <name evidence="7" type="ORF">GXW74_27295</name>
</gene>
<reference evidence="7" key="2">
    <citation type="journal article" date="2021" name="Syst. Appl. Microbiol.">
        <title>Roseomonas hellenica sp. nov., isolated from roots of wild-growing Alkanna tinctoria.</title>
        <authorList>
            <person name="Rat A."/>
            <person name="Naranjo H.D."/>
            <person name="Lebbe L."/>
            <person name="Cnockaert M."/>
            <person name="Krigas N."/>
            <person name="Grigoriadou K."/>
            <person name="Maloupa E."/>
            <person name="Willems A."/>
        </authorList>
    </citation>
    <scope>NUCLEOTIDE SEQUENCE</scope>
    <source>
        <strain evidence="7">LMG 31228</strain>
    </source>
</reference>
<dbReference type="PANTHER" id="PTHR43646">
    <property type="entry name" value="GLYCOSYLTRANSFERASE"/>
    <property type="match status" value="1"/>
</dbReference>
<organism evidence="7 8">
    <name type="scientific">Neoroseomonas eburnea</name>
    <dbReference type="NCBI Taxonomy" id="1346889"/>
    <lineage>
        <taxon>Bacteria</taxon>
        <taxon>Pseudomonadati</taxon>
        <taxon>Pseudomonadota</taxon>
        <taxon>Alphaproteobacteria</taxon>
        <taxon>Acetobacterales</taxon>
        <taxon>Acetobacteraceae</taxon>
        <taxon>Neoroseomonas</taxon>
    </lineage>
</organism>
<dbReference type="Proteomes" id="UP001138709">
    <property type="component" value="Unassembled WGS sequence"/>
</dbReference>
<dbReference type="SUPFAM" id="SSF53448">
    <property type="entry name" value="Nucleotide-diphospho-sugar transferases"/>
    <property type="match status" value="1"/>
</dbReference>
<dbReference type="InterPro" id="IPR026461">
    <property type="entry name" value="Trfase_2_rSAM/seldom_assoc"/>
</dbReference>
<name>A0A9X9XKG5_9PROT</name>
<dbReference type="PANTHER" id="PTHR43646:SF2">
    <property type="entry name" value="GLYCOSYLTRANSFERASE 2-LIKE DOMAIN-CONTAINING PROTEIN"/>
    <property type="match status" value="1"/>
</dbReference>
<sequence>MRTRRELSVLVPSLNAAAGLGRTLAALAGQVAETIVADGGSTDGTRDLASAAGARVIAAPRGRGSQLAAGAAAINVPWLLVLHADTVPGPGWRDAAEAFIADPANTRRAAYFRFALDDASPQARRLERAVAWRCRVLGLPYGDQGLLISRDFYESLGGYSSIPIMEDVDLARRIGRHRLVGLDVPFVTSAERWRREGWRRRSARNLACLALWFAGVPPERIARFYARRR</sequence>
<dbReference type="EMBL" id="JAAEDL010000062">
    <property type="protein sequence ID" value="MBR0684201.1"/>
    <property type="molecule type" value="Genomic_DNA"/>
</dbReference>
<dbReference type="Pfam" id="PF00535">
    <property type="entry name" value="Glycos_transf_2"/>
    <property type="match status" value="1"/>
</dbReference>